<dbReference type="Proteomes" id="UP000045175">
    <property type="component" value="Unassembled WGS sequence"/>
</dbReference>
<evidence type="ECO:0000313" key="2">
    <source>
        <dbReference type="EMBL" id="CRF40322.1"/>
    </source>
</evidence>
<dbReference type="Proteomes" id="UP000038622">
    <property type="component" value="Unassembled WGS sequence"/>
</dbReference>
<evidence type="ECO:0000256" key="1">
    <source>
        <dbReference type="SAM" id="Phobius"/>
    </source>
</evidence>
<dbReference type="EMBL" id="CDML01000001">
    <property type="protein sequence ID" value="CRF40322.1"/>
    <property type="molecule type" value="Genomic_DNA"/>
</dbReference>
<proteinExistence type="predicted"/>
<protein>
    <submittedName>
        <fullName evidence="2">Methyl-accepting chemotaxis transducer (TlpC)</fullName>
    </submittedName>
</protein>
<feature type="transmembrane region" description="Helical" evidence="1">
    <location>
        <begin position="29"/>
        <end position="51"/>
    </location>
</feature>
<keyword evidence="1" id="KW-0472">Membrane</keyword>
<dbReference type="EMBL" id="CDMH01000025">
    <property type="protein sequence ID" value="CRF42389.1"/>
    <property type="molecule type" value="Genomic_DNA"/>
</dbReference>
<accession>A0A0K2X305</accession>
<gene>
    <name evidence="2" type="ORF">HAL011_00740</name>
    <name evidence="3" type="ORF">HAL013_05630</name>
</gene>
<dbReference type="AlphaFoldDB" id="A0A0K2X305"/>
<reference evidence="2" key="1">
    <citation type="submission" date="2014-12" db="EMBL/GenBank/DDBJ databases">
        <title>Whole genome sequences of four Staphylococcus schleiferi canine isolates.</title>
        <authorList>
            <person name="Misic A.M."/>
            <person name="Cain C."/>
            <person name="Morris D.O."/>
            <person name="Rankin S."/>
            <person name="Beiting D."/>
        </authorList>
    </citation>
    <scope>NUCLEOTIDE SEQUENCE</scope>
    <source>
        <strain evidence="2">ASB11</strain>
        <strain evidence="3">ASB13</strain>
    </source>
</reference>
<reference evidence="5" key="3">
    <citation type="submission" date="2014-12" db="EMBL/GenBank/DDBJ databases">
        <authorList>
            <person name="Jaenicke S."/>
        </authorList>
    </citation>
    <scope>NUCLEOTIDE SEQUENCE [LARGE SCALE GENOMIC DNA]</scope>
</reference>
<keyword evidence="1" id="KW-1133">Transmembrane helix</keyword>
<reference evidence="4" key="2">
    <citation type="submission" date="2014-12" db="EMBL/GenBank/DDBJ databases">
        <authorList>
            <person name="Smet A."/>
        </authorList>
    </citation>
    <scope>NUCLEOTIDE SEQUENCE [LARGE SCALE GENOMIC DNA]</scope>
</reference>
<evidence type="ECO:0000313" key="4">
    <source>
        <dbReference type="Proteomes" id="UP000038622"/>
    </source>
</evidence>
<evidence type="ECO:0000313" key="5">
    <source>
        <dbReference type="Proteomes" id="UP000045175"/>
    </source>
</evidence>
<dbReference type="STRING" id="1578720.HAL011_00740"/>
<sequence>MLQGVYMDNVQQRTHRITSDIRRDLNQQFYLYVLIVLSSLLVVVVPPYYLFYFYRKITGGIWTLNKGLKDFFSSRIIKTKRPQKRSICTPKTSWERWHAHGRFRKISKPKRSTPNSSTWGLISTTFPIFKFHFPQHSNTIEIYLRNDFRAHMDTFQF</sequence>
<evidence type="ECO:0000313" key="3">
    <source>
        <dbReference type="EMBL" id="CRF42389.1"/>
    </source>
</evidence>
<keyword evidence="4" id="KW-1185">Reference proteome</keyword>
<keyword evidence="1" id="KW-0812">Transmembrane</keyword>
<organism evidence="2 4">
    <name type="scientific">Helicobacter ailurogastricus</name>
    <dbReference type="NCBI Taxonomy" id="1578720"/>
    <lineage>
        <taxon>Bacteria</taxon>
        <taxon>Pseudomonadati</taxon>
        <taxon>Campylobacterota</taxon>
        <taxon>Epsilonproteobacteria</taxon>
        <taxon>Campylobacterales</taxon>
        <taxon>Helicobacteraceae</taxon>
        <taxon>Helicobacter</taxon>
    </lineage>
</organism>
<name>A0A0K2X305_9HELI</name>